<protein>
    <submittedName>
        <fullName evidence="1">Uncharacterized protein</fullName>
    </submittedName>
</protein>
<dbReference type="EMBL" id="KN671573">
    <property type="protein sequence ID" value="KHM99716.1"/>
    <property type="molecule type" value="Genomic_DNA"/>
</dbReference>
<organism evidence="1">
    <name type="scientific">Glycine soja</name>
    <name type="common">Wild soybean</name>
    <dbReference type="NCBI Taxonomy" id="3848"/>
    <lineage>
        <taxon>Eukaryota</taxon>
        <taxon>Viridiplantae</taxon>
        <taxon>Streptophyta</taxon>
        <taxon>Embryophyta</taxon>
        <taxon>Tracheophyta</taxon>
        <taxon>Spermatophyta</taxon>
        <taxon>Magnoliopsida</taxon>
        <taxon>eudicotyledons</taxon>
        <taxon>Gunneridae</taxon>
        <taxon>Pentapetalae</taxon>
        <taxon>rosids</taxon>
        <taxon>fabids</taxon>
        <taxon>Fabales</taxon>
        <taxon>Fabaceae</taxon>
        <taxon>Papilionoideae</taxon>
        <taxon>50 kb inversion clade</taxon>
        <taxon>NPAAA clade</taxon>
        <taxon>indigoferoid/millettioid clade</taxon>
        <taxon>Phaseoleae</taxon>
        <taxon>Glycine</taxon>
        <taxon>Glycine subgen. Soja</taxon>
    </lineage>
</organism>
<reference evidence="1" key="1">
    <citation type="submission" date="2014-07" db="EMBL/GenBank/DDBJ databases">
        <title>Identification of a novel salt tolerance gene in wild soybean by whole-genome sequencing.</title>
        <authorList>
            <person name="Lam H.-M."/>
            <person name="Qi X."/>
            <person name="Li M.-W."/>
            <person name="Liu X."/>
            <person name="Xie M."/>
            <person name="Ni M."/>
            <person name="Xu X."/>
        </authorList>
    </citation>
    <scope>NUCLEOTIDE SEQUENCE [LARGE SCALE GENOMIC DNA]</scope>
    <source>
        <tissue evidence="1">Root</tissue>
    </source>
</reference>
<evidence type="ECO:0000313" key="1">
    <source>
        <dbReference type="EMBL" id="KHM99716.1"/>
    </source>
</evidence>
<dbReference type="Gene3D" id="2.60.40.150">
    <property type="entry name" value="C2 domain"/>
    <property type="match status" value="1"/>
</dbReference>
<dbReference type="SUPFAM" id="SSF49562">
    <property type="entry name" value="C2 domain (Calcium/lipid-binding domain, CaLB)"/>
    <property type="match status" value="1"/>
</dbReference>
<accession>A0A0B2NW63</accession>
<name>A0A0B2NW63_GLYSO</name>
<gene>
    <name evidence="1" type="ORF">glysoja_037280</name>
</gene>
<proteinExistence type="predicted"/>
<sequence>MGKQLGLLKIIVMQGKRLVIQDFKTSDPYVVLKLGNQLIGVSGKSVRSPLQLVTKFPNHPEIGTLHDNFV</sequence>
<dbReference type="Proteomes" id="UP000053555">
    <property type="component" value="Unassembled WGS sequence"/>
</dbReference>
<dbReference type="AlphaFoldDB" id="A0A0B2NW63"/>
<dbReference type="InterPro" id="IPR035892">
    <property type="entry name" value="C2_domain_sf"/>
</dbReference>